<reference evidence="1" key="1">
    <citation type="submission" date="2023-04" db="EMBL/GenBank/DDBJ databases">
        <title>A chromosome-level genome assembly of the parasitoid wasp Eretmocerus hayati.</title>
        <authorList>
            <person name="Zhong Y."/>
            <person name="Liu S."/>
            <person name="Liu Y."/>
        </authorList>
    </citation>
    <scope>NUCLEOTIDE SEQUENCE</scope>
    <source>
        <strain evidence="1">ZJU_SS_LIU_2023</strain>
    </source>
</reference>
<organism evidence="1 2">
    <name type="scientific">Eretmocerus hayati</name>
    <dbReference type="NCBI Taxonomy" id="131215"/>
    <lineage>
        <taxon>Eukaryota</taxon>
        <taxon>Metazoa</taxon>
        <taxon>Ecdysozoa</taxon>
        <taxon>Arthropoda</taxon>
        <taxon>Hexapoda</taxon>
        <taxon>Insecta</taxon>
        <taxon>Pterygota</taxon>
        <taxon>Neoptera</taxon>
        <taxon>Endopterygota</taxon>
        <taxon>Hymenoptera</taxon>
        <taxon>Apocrita</taxon>
        <taxon>Proctotrupomorpha</taxon>
        <taxon>Chalcidoidea</taxon>
        <taxon>Aphelinidae</taxon>
        <taxon>Aphelininae</taxon>
        <taxon>Eretmocerus</taxon>
    </lineage>
</organism>
<dbReference type="Proteomes" id="UP001239111">
    <property type="component" value="Chromosome 2"/>
</dbReference>
<keyword evidence="2" id="KW-1185">Reference proteome</keyword>
<sequence>MFRGDRGIQIVKDQNQSPHEHPSNRESAQAPIVVRRLKIRARGHPELTPSAILRHELPDIDQAVLSHHPERKSPKEAMRRKKRQILPETLRGELFLLDDFKTHNDLQGSRVIALASRKGPELLAASKTWSFDVTFRVCPKIFSQIFTVY</sequence>
<accession>A0ACC2P5F4</accession>
<comment type="caution">
    <text evidence="1">The sequence shown here is derived from an EMBL/GenBank/DDBJ whole genome shotgun (WGS) entry which is preliminary data.</text>
</comment>
<dbReference type="EMBL" id="CM056742">
    <property type="protein sequence ID" value="KAJ8678620.1"/>
    <property type="molecule type" value="Genomic_DNA"/>
</dbReference>
<protein>
    <submittedName>
        <fullName evidence="1">Uncharacterized protein</fullName>
    </submittedName>
</protein>
<name>A0ACC2P5F4_9HYME</name>
<proteinExistence type="predicted"/>
<gene>
    <name evidence="1" type="ORF">QAD02_014407</name>
</gene>
<evidence type="ECO:0000313" key="2">
    <source>
        <dbReference type="Proteomes" id="UP001239111"/>
    </source>
</evidence>
<evidence type="ECO:0000313" key="1">
    <source>
        <dbReference type="EMBL" id="KAJ8678620.1"/>
    </source>
</evidence>